<feature type="compositionally biased region" description="Basic residues" evidence="1">
    <location>
        <begin position="51"/>
        <end position="63"/>
    </location>
</feature>
<gene>
    <name evidence="2" type="ORF">PVAG01_06785</name>
</gene>
<feature type="compositionally biased region" description="Low complexity" evidence="1">
    <location>
        <begin position="232"/>
        <end position="243"/>
    </location>
</feature>
<comment type="caution">
    <text evidence="2">The sequence shown here is derived from an EMBL/GenBank/DDBJ whole genome shotgun (WGS) entry which is preliminary data.</text>
</comment>
<feature type="compositionally biased region" description="Polar residues" evidence="1">
    <location>
        <begin position="499"/>
        <end position="516"/>
    </location>
</feature>
<feature type="compositionally biased region" description="Basic and acidic residues" evidence="1">
    <location>
        <begin position="156"/>
        <end position="165"/>
    </location>
</feature>
<dbReference type="Proteomes" id="UP001629113">
    <property type="component" value="Unassembled WGS sequence"/>
</dbReference>
<feature type="region of interest" description="Disordered" evidence="1">
    <location>
        <begin position="116"/>
        <end position="574"/>
    </location>
</feature>
<proteinExistence type="predicted"/>
<dbReference type="EMBL" id="JBFCZG010000005">
    <property type="protein sequence ID" value="KAL3422629.1"/>
    <property type="molecule type" value="Genomic_DNA"/>
</dbReference>
<feature type="compositionally biased region" description="Basic and acidic residues" evidence="1">
    <location>
        <begin position="452"/>
        <end position="470"/>
    </location>
</feature>
<evidence type="ECO:0000256" key="1">
    <source>
        <dbReference type="SAM" id="MobiDB-lite"/>
    </source>
</evidence>
<feature type="compositionally biased region" description="Basic and acidic residues" evidence="1">
    <location>
        <begin position="318"/>
        <end position="340"/>
    </location>
</feature>
<protein>
    <submittedName>
        <fullName evidence="2">Ser arg-related nuclear matrix protein</fullName>
    </submittedName>
</protein>
<feature type="compositionally biased region" description="Basic and acidic residues" evidence="1">
    <location>
        <begin position="524"/>
        <end position="545"/>
    </location>
</feature>
<feature type="compositionally biased region" description="Basic residues" evidence="1">
    <location>
        <begin position="393"/>
        <end position="403"/>
    </location>
</feature>
<sequence>MEEPQRRQEPGRDINDLLLNGYYRTARARSPTGSTHNNAPSFLSALDGAPSRRRSRSRSRVRRGPAPPAPTCEDEVVALAKELSSARLSDDEPPMRGILEQHPIILEADVTLAERERLHEAPHNEYDSDNSERRFVLVPKSEDNSPKKTGNFEGIKGQRERREYGGRIPAAQKEPEPVRKSSSTYPTPRSSQDSVKETKLPVPPPLERRRSSRQDLPALTTKVEKEIPPVFRRSASAYASSPRDNVMPRVTRTPSDYMLSPEAIPTARVGMKTQPDPTAQSSPRYQPSSQDAYWPGNGDKRSSGGSFSGASRPATPQSEKDKRAAELHARVRRNSNEKLTRSQQLTEEDAGSRHHRTHSTHSERPRSPRSSNQNLRPFYSSDEEIDSSDSERRRRRHRRHPSHSLRPDDDTSRHHRSPSTSRRTTLDAKVHSRYASPLPSPNVSPSQIPRADPFEPQRSDTFPRPRERISRAISPDEETPRASAQLNPMESAAPRSHSRQPSGNIKPQAASSQTSLPVPIPSRIDLHSPGETRRSPVIPQHDEPRSPGVRQSEAKPYWQPPQFQPPTNTNNLEKPVGSYRRFSEDIERGTIAPLPICPRTTFIRGRNDWLTLPNCPGFDICPTCYNNNMASTQFRDHFIPAPFRPSDVEVICDFGSSPWYRIAWLLTRKERLRDLNLFYGLASVAANAQPCLGKHEAVRQWHSIIDPRTGAPIRNFDACYNCVKSVETLLPGIRGLFVRIESDRPLPRICDLRFDSPRFIKYFDALETTADTADDIDGLDTRNIASLVKRLAMVDECEHGKDVYDQRWHLITQLPEFTVCEECYDEVVYPNEKRRAIPAMFVKSAQRLARASCQLYSPRMRAIFAEAVENDDYKYLAAKARERKAVELGFKNNMADLRRMRDVSPEFAARETARLTEEWRKWE</sequence>
<feature type="compositionally biased region" description="Polar residues" evidence="1">
    <location>
        <begin position="275"/>
        <end position="291"/>
    </location>
</feature>
<feature type="compositionally biased region" description="Polar residues" evidence="1">
    <location>
        <begin position="31"/>
        <end position="41"/>
    </location>
</feature>
<evidence type="ECO:0000313" key="2">
    <source>
        <dbReference type="EMBL" id="KAL3422629.1"/>
    </source>
</evidence>
<reference evidence="2 3" key="1">
    <citation type="submission" date="2024-06" db="EMBL/GenBank/DDBJ databases">
        <title>Complete genome of Phlyctema vagabunda strain 19-DSS-EL-015.</title>
        <authorList>
            <person name="Fiorenzani C."/>
        </authorList>
    </citation>
    <scope>NUCLEOTIDE SEQUENCE [LARGE SCALE GENOMIC DNA]</scope>
    <source>
        <strain evidence="2 3">19-DSS-EL-015</strain>
    </source>
</reference>
<accession>A0ABR4PH18</accession>
<feature type="compositionally biased region" description="Basic and acidic residues" evidence="1">
    <location>
        <begin position="116"/>
        <end position="146"/>
    </location>
</feature>
<organism evidence="2 3">
    <name type="scientific">Phlyctema vagabunda</name>
    <dbReference type="NCBI Taxonomy" id="108571"/>
    <lineage>
        <taxon>Eukaryota</taxon>
        <taxon>Fungi</taxon>
        <taxon>Dikarya</taxon>
        <taxon>Ascomycota</taxon>
        <taxon>Pezizomycotina</taxon>
        <taxon>Leotiomycetes</taxon>
        <taxon>Helotiales</taxon>
        <taxon>Dermateaceae</taxon>
        <taxon>Phlyctema</taxon>
    </lineage>
</organism>
<feature type="compositionally biased region" description="Polar residues" evidence="1">
    <location>
        <begin position="180"/>
        <end position="193"/>
    </location>
</feature>
<name>A0ABR4PH18_9HELO</name>
<keyword evidence="3" id="KW-1185">Reference proteome</keyword>
<feature type="region of interest" description="Disordered" evidence="1">
    <location>
        <begin position="25"/>
        <end position="78"/>
    </location>
</feature>
<evidence type="ECO:0000313" key="3">
    <source>
        <dbReference type="Proteomes" id="UP001629113"/>
    </source>
</evidence>